<protein>
    <recommendedName>
        <fullName evidence="5">D-isomer specific 2-hydroxyacid dehydrogenase NAD-binding domain-containing protein</fullName>
    </recommendedName>
</protein>
<dbReference type="AlphaFoldDB" id="A0A381YGD9"/>
<dbReference type="InterPro" id="IPR006139">
    <property type="entry name" value="D-isomer_2_OHA_DH_cat_dom"/>
</dbReference>
<dbReference type="SUPFAM" id="SSF52283">
    <property type="entry name" value="Formate/glycerate dehydrogenase catalytic domain-like"/>
    <property type="match status" value="1"/>
</dbReference>
<reference evidence="4" key="1">
    <citation type="submission" date="2018-05" db="EMBL/GenBank/DDBJ databases">
        <authorList>
            <person name="Lanie J.A."/>
            <person name="Ng W.-L."/>
            <person name="Kazmierczak K.M."/>
            <person name="Andrzejewski T.M."/>
            <person name="Davidsen T.M."/>
            <person name="Wayne K.J."/>
            <person name="Tettelin H."/>
            <person name="Glass J.I."/>
            <person name="Rusch D."/>
            <person name="Podicherti R."/>
            <person name="Tsui H.-C.T."/>
            <person name="Winkler M.E."/>
        </authorList>
    </citation>
    <scope>NUCLEOTIDE SEQUENCE</scope>
</reference>
<organism evidence="4">
    <name type="scientific">marine metagenome</name>
    <dbReference type="NCBI Taxonomy" id="408172"/>
    <lineage>
        <taxon>unclassified sequences</taxon>
        <taxon>metagenomes</taxon>
        <taxon>ecological metagenomes</taxon>
    </lineage>
</organism>
<dbReference type="GO" id="GO:0030267">
    <property type="term" value="F:glyoxylate reductase (NADPH) activity"/>
    <property type="evidence" value="ECO:0007669"/>
    <property type="project" value="TreeGrafter"/>
</dbReference>
<gene>
    <name evidence="4" type="ORF">METZ01_LOCUS128834</name>
</gene>
<feature type="domain" description="D-isomer specific 2-hydroxyacid dehydrogenase NAD-binding" evidence="3">
    <location>
        <begin position="86"/>
        <end position="263"/>
    </location>
</feature>
<dbReference type="PANTHER" id="PTHR10996">
    <property type="entry name" value="2-HYDROXYACID DEHYDROGENASE-RELATED"/>
    <property type="match status" value="1"/>
</dbReference>
<name>A0A381YGD9_9ZZZZ</name>
<dbReference type="PANTHER" id="PTHR10996:SF283">
    <property type="entry name" value="GLYOXYLATE_HYDROXYPYRUVATE REDUCTASE B"/>
    <property type="match status" value="1"/>
</dbReference>
<dbReference type="InterPro" id="IPR006140">
    <property type="entry name" value="D-isomer_DH_NAD-bd"/>
</dbReference>
<dbReference type="GO" id="GO:0016618">
    <property type="term" value="F:hydroxypyruvate reductase [NAD(P)H] activity"/>
    <property type="evidence" value="ECO:0007669"/>
    <property type="project" value="TreeGrafter"/>
</dbReference>
<accession>A0A381YGD9</accession>
<dbReference type="Gene3D" id="3.40.50.720">
    <property type="entry name" value="NAD(P)-binding Rossmann-like Domain"/>
    <property type="match status" value="2"/>
</dbReference>
<evidence type="ECO:0000313" key="4">
    <source>
        <dbReference type="EMBL" id="SVA75980.1"/>
    </source>
</evidence>
<dbReference type="Pfam" id="PF02826">
    <property type="entry name" value="2-Hacid_dh_C"/>
    <property type="match status" value="1"/>
</dbReference>
<dbReference type="InterPro" id="IPR050223">
    <property type="entry name" value="D-isomer_2-hydroxyacid_DH"/>
</dbReference>
<feature type="domain" description="D-isomer specific 2-hydroxyacid dehydrogenase catalytic" evidence="2">
    <location>
        <begin position="13"/>
        <end position="293"/>
    </location>
</feature>
<sequence length="299" mass="32844">KEFDTEIFDRSKDALSQLKGREVIVDLGGNIEPELVDVAAEVGVKYIQVQTNGLDHVEVERIIEKGMILAHCPGHLSSVSLAEGAMMFILMLAHDYGNATDQFYAGTVFSANGLEVEGRTLTIVGFGASGQQLARRAKAFGMKINAIDVRPIEQEILDEIQPDLLGGPEDLDGAIEDCDFLSVHLHLTEETKHIINRKRIALLKPTSYVINVARGGLIDEDALYDALRDKKIAGAGLDAFAKEPPEFDSPVYKLPNVIVQPHTVAGTDGTMRKRADFAVENLKRYFDGKALEGQIFKRL</sequence>
<dbReference type="EMBL" id="UINC01018153">
    <property type="protein sequence ID" value="SVA75980.1"/>
    <property type="molecule type" value="Genomic_DNA"/>
</dbReference>
<evidence type="ECO:0008006" key="5">
    <source>
        <dbReference type="Google" id="ProtNLM"/>
    </source>
</evidence>
<evidence type="ECO:0000259" key="3">
    <source>
        <dbReference type="Pfam" id="PF02826"/>
    </source>
</evidence>
<proteinExistence type="predicted"/>
<dbReference type="InterPro" id="IPR029753">
    <property type="entry name" value="D-isomer_DH_CS"/>
</dbReference>
<evidence type="ECO:0000259" key="2">
    <source>
        <dbReference type="Pfam" id="PF00389"/>
    </source>
</evidence>
<dbReference type="Pfam" id="PF00389">
    <property type="entry name" value="2-Hacid_dh"/>
    <property type="match status" value="1"/>
</dbReference>
<dbReference type="GO" id="GO:0005829">
    <property type="term" value="C:cytosol"/>
    <property type="evidence" value="ECO:0007669"/>
    <property type="project" value="TreeGrafter"/>
</dbReference>
<keyword evidence="1" id="KW-0560">Oxidoreductase</keyword>
<dbReference type="GO" id="GO:0051287">
    <property type="term" value="F:NAD binding"/>
    <property type="evidence" value="ECO:0007669"/>
    <property type="project" value="InterPro"/>
</dbReference>
<dbReference type="PROSITE" id="PS00671">
    <property type="entry name" value="D_2_HYDROXYACID_DH_3"/>
    <property type="match status" value="1"/>
</dbReference>
<evidence type="ECO:0000256" key="1">
    <source>
        <dbReference type="ARBA" id="ARBA00023002"/>
    </source>
</evidence>
<dbReference type="InterPro" id="IPR036291">
    <property type="entry name" value="NAD(P)-bd_dom_sf"/>
</dbReference>
<dbReference type="SUPFAM" id="SSF51735">
    <property type="entry name" value="NAD(P)-binding Rossmann-fold domains"/>
    <property type="match status" value="1"/>
</dbReference>
<feature type="non-terminal residue" evidence="4">
    <location>
        <position position="1"/>
    </location>
</feature>